<dbReference type="PANTHER" id="PTHR21600:SF87">
    <property type="entry name" value="RNA PSEUDOURIDYLATE SYNTHASE DOMAIN-CONTAINING PROTEIN 1"/>
    <property type="match status" value="1"/>
</dbReference>
<dbReference type="InterPro" id="IPR020103">
    <property type="entry name" value="PsdUridine_synth_cat_dom_sf"/>
</dbReference>
<reference evidence="4" key="1">
    <citation type="submission" date="2021-06" db="EMBL/GenBank/DDBJ databases">
        <authorList>
            <person name="Kallberg Y."/>
            <person name="Tangrot J."/>
            <person name="Rosling A."/>
        </authorList>
    </citation>
    <scope>NUCLEOTIDE SEQUENCE</scope>
    <source>
        <strain evidence="4">CL551</strain>
    </source>
</reference>
<keyword evidence="5" id="KW-1185">Reference proteome</keyword>
<feature type="region of interest" description="Disordered" evidence="2">
    <location>
        <begin position="1"/>
        <end position="27"/>
    </location>
</feature>
<dbReference type="OrthoDB" id="428658at2759"/>
<dbReference type="GO" id="GO:0009982">
    <property type="term" value="F:pseudouridine synthase activity"/>
    <property type="evidence" value="ECO:0007669"/>
    <property type="project" value="InterPro"/>
</dbReference>
<feature type="compositionally biased region" description="Polar residues" evidence="2">
    <location>
        <begin position="17"/>
        <end position="27"/>
    </location>
</feature>
<proteinExistence type="inferred from homology"/>
<accession>A0A9N8YQH2</accession>
<sequence>MGDIDHNRFSKSREQTQRFNNNPESSSTVPKIKVLFRSEEFLVVDKPYDVRIDGDVSKGSTVLSILCDQEPDIPKPLRNVHQLDHSTSGCYCLALTKEAAGLASVAFAQRRVEKNYLAIVRGWMEEDAYTVEQPIAEVPNNRYRMCIGSEDNPGKAAKTEIRVIRRGYFYPMPLQLSSSNSPINVTLINLRPITGRRHQLRLHCQYLGHPIVGDWHYEKQSMDYTDTFLVTNNSEDEAIRILQVESNDPFSELVLENLINN</sequence>
<feature type="domain" description="Pseudouridine synthase RsuA/RluA-like" evidence="3">
    <location>
        <begin position="41"/>
        <end position="205"/>
    </location>
</feature>
<name>A0A9N8YQH2_9GLOM</name>
<comment type="caution">
    <text evidence="4">The sequence shown here is derived from an EMBL/GenBank/DDBJ whole genome shotgun (WGS) entry which is preliminary data.</text>
</comment>
<evidence type="ECO:0000313" key="5">
    <source>
        <dbReference type="Proteomes" id="UP000789342"/>
    </source>
</evidence>
<comment type="similarity">
    <text evidence="1">Belongs to the pseudouridine synthase RluA family.</text>
</comment>
<evidence type="ECO:0000256" key="2">
    <source>
        <dbReference type="SAM" id="MobiDB-lite"/>
    </source>
</evidence>
<protein>
    <submittedName>
        <fullName evidence="4">6790_t:CDS:1</fullName>
    </submittedName>
</protein>
<feature type="compositionally biased region" description="Basic and acidic residues" evidence="2">
    <location>
        <begin position="1"/>
        <end position="16"/>
    </location>
</feature>
<dbReference type="GO" id="GO:0003723">
    <property type="term" value="F:RNA binding"/>
    <property type="evidence" value="ECO:0007669"/>
    <property type="project" value="InterPro"/>
</dbReference>
<dbReference type="SUPFAM" id="SSF55120">
    <property type="entry name" value="Pseudouridine synthase"/>
    <property type="match status" value="1"/>
</dbReference>
<evidence type="ECO:0000313" key="4">
    <source>
        <dbReference type="EMBL" id="CAG8439436.1"/>
    </source>
</evidence>
<dbReference type="AlphaFoldDB" id="A0A9N8YQH2"/>
<evidence type="ECO:0000256" key="1">
    <source>
        <dbReference type="ARBA" id="ARBA00010876"/>
    </source>
</evidence>
<dbReference type="InterPro" id="IPR050188">
    <property type="entry name" value="RluA_PseudoU_synthase"/>
</dbReference>
<dbReference type="Pfam" id="PF00849">
    <property type="entry name" value="PseudoU_synth_2"/>
    <property type="match status" value="1"/>
</dbReference>
<evidence type="ECO:0000259" key="3">
    <source>
        <dbReference type="Pfam" id="PF00849"/>
    </source>
</evidence>
<organism evidence="4 5">
    <name type="scientific">Acaulospora morrowiae</name>
    <dbReference type="NCBI Taxonomy" id="94023"/>
    <lineage>
        <taxon>Eukaryota</taxon>
        <taxon>Fungi</taxon>
        <taxon>Fungi incertae sedis</taxon>
        <taxon>Mucoromycota</taxon>
        <taxon>Glomeromycotina</taxon>
        <taxon>Glomeromycetes</taxon>
        <taxon>Diversisporales</taxon>
        <taxon>Acaulosporaceae</taxon>
        <taxon>Acaulospora</taxon>
    </lineage>
</organism>
<dbReference type="GO" id="GO:0000455">
    <property type="term" value="P:enzyme-directed rRNA pseudouridine synthesis"/>
    <property type="evidence" value="ECO:0007669"/>
    <property type="project" value="TreeGrafter"/>
</dbReference>
<dbReference type="PANTHER" id="PTHR21600">
    <property type="entry name" value="MITOCHONDRIAL RNA PSEUDOURIDINE SYNTHASE"/>
    <property type="match status" value="1"/>
</dbReference>
<dbReference type="CDD" id="cd02869">
    <property type="entry name" value="PseudoU_synth_RluA_like"/>
    <property type="match status" value="1"/>
</dbReference>
<dbReference type="Proteomes" id="UP000789342">
    <property type="component" value="Unassembled WGS sequence"/>
</dbReference>
<dbReference type="EMBL" id="CAJVPV010000037">
    <property type="protein sequence ID" value="CAG8439436.1"/>
    <property type="molecule type" value="Genomic_DNA"/>
</dbReference>
<dbReference type="Gene3D" id="3.30.2350.10">
    <property type="entry name" value="Pseudouridine synthase"/>
    <property type="match status" value="1"/>
</dbReference>
<dbReference type="InterPro" id="IPR006145">
    <property type="entry name" value="PsdUridine_synth_RsuA/RluA"/>
</dbReference>
<gene>
    <name evidence="4" type="ORF">AMORRO_LOCUS167</name>
</gene>